<feature type="domain" description="Tyrosine-protein kinase ephrin type A/B receptor-like" evidence="3">
    <location>
        <begin position="756"/>
        <end position="802"/>
    </location>
</feature>
<keyword evidence="1" id="KW-0812">Transmembrane</keyword>
<dbReference type="InterPro" id="IPR006212">
    <property type="entry name" value="Furin_repeat"/>
</dbReference>
<keyword evidence="1" id="KW-1133">Transmembrane helix</keyword>
<evidence type="ECO:0000256" key="1">
    <source>
        <dbReference type="SAM" id="Phobius"/>
    </source>
</evidence>
<feature type="domain" description="Tyrosine-protein kinase ephrin type A/B receptor-like" evidence="3">
    <location>
        <begin position="298"/>
        <end position="339"/>
    </location>
</feature>
<protein>
    <recommendedName>
        <fullName evidence="3">Tyrosine-protein kinase ephrin type A/B receptor-like domain-containing protein</fullName>
    </recommendedName>
</protein>
<evidence type="ECO:0000259" key="3">
    <source>
        <dbReference type="Pfam" id="PF07699"/>
    </source>
</evidence>
<feature type="transmembrane region" description="Helical" evidence="1">
    <location>
        <begin position="1308"/>
        <end position="1326"/>
    </location>
</feature>
<dbReference type="PANTHER" id="PTHR46967">
    <property type="entry name" value="INSULIN-LIKE GROWTH FACTOR BINDING PROTEIN,N-TERMINAL"/>
    <property type="match status" value="1"/>
</dbReference>
<dbReference type="SMART" id="SM01411">
    <property type="entry name" value="Ephrin_rec_like"/>
    <property type="match status" value="14"/>
</dbReference>
<sequence length="1533" mass="173749">MHNKKIFLFLFYFFFLHTFVLSCGTYVKVGNDDDGECSTIPCGSISYALGKTVVGQYTCLYQGTHKINAPLGLKGKHLKSMNSGEEVIIDGSGVHQCIFDEKTVKTIIDGIQFQNCKSNDKGGAIYISCDPKTTGSNPLVIKNCKFENNEALYGGAIYNQHCNLNLTNVIIENNFAEKKGGGFYCNKSGESRPELIFDQVRISNNKSPVIKNIVNKEDQASIDYSCDVNSEELKNCDECYNGGQCNLTTGSCDCQAGSHLSSPECDYCSEGSYSTTVNAINCTKCEIGKYNPTKGSKTENDCLPCSEGTYNNQEGQAECFNCSTGTYNPNPGSKTEDDCQPCPKGKYNNLERQSECFECSMGQYQNETGQSECQNCSEGTYNNLEGRSYCFVCSEGAYENETGQIQCKNCPKGSYNPNSGSTTESDCLPCPEGTYEDNKGQGDCTKCPKGTYNLNTGSRTVGDCLECSEGTYNNQEGQAECFNCSTGTYNPNPGSKTEDDCKYCPKGKYNNLEGQSECSNCSIGQFQEETGQSECQKCLEGTYNPNTGSRTVGDCLPCSEGTYNNQEGQAECFNCSTGTYNPNTGSKTEVDCQPCPKGKYNNLEGKSECFNCPKGKFQDETGKRECKKCLEGEYTTSGGQILCWPCEEGRYQNKRGQTFCAKCPKGSYNNETGQSVCKECDAGSMNRYEGKTSSLDCIECVEGKYQDESGKSLCKNCQKGTYSNQTGLTQCISCTKGQYQEYVGETICESCSKGMFSDKLKSTICIECNTGEYQDFPGKEECTKCPQGTYNPNKKSTSIQDCLDCEIGSYNEKSGQSNCSLCEMGEYNDQSGQIGCLECQDGSYSDKRGSTICKLCISGTYQNERGQILCKNCEFNTYQSNIGTTACNYCPYDAQTLSKKTKTITECFCSIGTYGQPGGPCKKCPPNGICNKFNQPYPLAEPGYWNSETNPESILKCPIEDACPGIQPGLCNEEIGYTGFLCEECKGGFYKFEKECLPCPKNNLYKIALFVFVCLIFIFILIFLAKKGENYFGSISILVSFFQIIILFPKMLFNWPAGIIDLFKSLTFFNFNIDFLALECSVNLTYIQKWFAIQLLPQFIWLLFSLLYLLLFIHSNFIKCLGPKLLNKFPSFCLKPDNNEQNRFLLPIYYSRYYFFKFWVNGLDRNGLRDFKNNCINSYVAFLFLMYLVLCLKILEFFNCSEIDSASHGETQQYILNENPNHYCYDKWWYTYLPFVIAFGVLYILGIPLLLVWMLYYYSKKVNEKIFNKKLGLLTNRFKREYFYWEFVITMRKIIVVIFVLYLAKYPYYQLLIFNLLFLFSILVQMYCQPFNTKPRNFLEFILLTITQLILICGMIFYSRDFDNLSADMQTYVSDLIIVLIVCSFGFWLIIVLFEIKFTLNQKKRRKKGKGKINNINLNIKNKIILINKKFDQKKLLLLINYVSSLNKKKLKKINKFYILLNQYLGSKKKKNNKFFTKNVKFSTNFNMIWNQLFINYLYHWFKRESNLLDKIKLSKLLISFYLYVAKISNHQD</sequence>
<feature type="transmembrane region" description="Helical" evidence="1">
    <location>
        <begin position="1004"/>
        <end position="1024"/>
    </location>
</feature>
<feature type="transmembrane region" description="Helical" evidence="1">
    <location>
        <begin position="1031"/>
        <end position="1048"/>
    </location>
</feature>
<dbReference type="InterPro" id="IPR011050">
    <property type="entry name" value="Pectin_lyase_fold/virulence"/>
</dbReference>
<dbReference type="Pfam" id="PF07699">
    <property type="entry name" value="Ephrin_rec_like"/>
    <property type="match status" value="7"/>
</dbReference>
<organism evidence="4 5">
    <name type="scientific">Anaeramoeba flamelloides</name>
    <dbReference type="NCBI Taxonomy" id="1746091"/>
    <lineage>
        <taxon>Eukaryota</taxon>
        <taxon>Metamonada</taxon>
        <taxon>Anaeramoebidae</taxon>
        <taxon>Anaeramoeba</taxon>
    </lineage>
</organism>
<proteinExistence type="predicted"/>
<feature type="domain" description="Tyrosine-protein kinase ephrin type A/B receptor-like" evidence="3">
    <location>
        <begin position="859"/>
        <end position="907"/>
    </location>
</feature>
<keyword evidence="2" id="KW-0732">Signal</keyword>
<evidence type="ECO:0000313" key="5">
    <source>
        <dbReference type="Proteomes" id="UP001150062"/>
    </source>
</evidence>
<feature type="transmembrane region" description="Helical" evidence="1">
    <location>
        <begin position="1175"/>
        <end position="1195"/>
    </location>
</feature>
<keyword evidence="1" id="KW-0472">Membrane</keyword>
<feature type="transmembrane region" description="Helical" evidence="1">
    <location>
        <begin position="1099"/>
        <end position="1118"/>
    </location>
</feature>
<evidence type="ECO:0000313" key="4">
    <source>
        <dbReference type="EMBL" id="KAJ6248701.1"/>
    </source>
</evidence>
<dbReference type="InterPro" id="IPR009030">
    <property type="entry name" value="Growth_fac_rcpt_cys_sf"/>
</dbReference>
<dbReference type="EMBL" id="JAOAOG010000109">
    <property type="protein sequence ID" value="KAJ6248701.1"/>
    <property type="molecule type" value="Genomic_DNA"/>
</dbReference>
<reference evidence="4" key="1">
    <citation type="submission" date="2022-08" db="EMBL/GenBank/DDBJ databases">
        <title>Novel sulfate-reducing endosymbionts in the free-living metamonad Anaeramoeba.</title>
        <authorList>
            <person name="Jerlstrom-Hultqvist J."/>
            <person name="Cepicka I."/>
            <person name="Gallot-Lavallee L."/>
            <person name="Salas-Leiva D."/>
            <person name="Curtis B.A."/>
            <person name="Zahonova K."/>
            <person name="Pipaliya S."/>
            <person name="Dacks J."/>
            <person name="Roger A.J."/>
        </authorList>
    </citation>
    <scope>NUCLEOTIDE SEQUENCE</scope>
    <source>
        <strain evidence="4">Schooner1</strain>
    </source>
</reference>
<dbReference type="SUPFAM" id="SSF57184">
    <property type="entry name" value="Growth factor receptor domain"/>
    <property type="match status" value="3"/>
</dbReference>
<dbReference type="PANTHER" id="PTHR46967:SF1">
    <property type="entry name" value="KERATIN-ASSOCIATED PROTEIN 16-1-LIKE"/>
    <property type="match status" value="1"/>
</dbReference>
<feature type="transmembrane region" description="Helical" evidence="1">
    <location>
        <begin position="1377"/>
        <end position="1400"/>
    </location>
</feature>
<accession>A0ABQ8YVS9</accession>
<evidence type="ECO:0000256" key="2">
    <source>
        <dbReference type="SAM" id="SignalP"/>
    </source>
</evidence>
<comment type="caution">
    <text evidence="4">The sequence shown here is derived from an EMBL/GenBank/DDBJ whole genome shotgun (WGS) entry which is preliminary data.</text>
</comment>
<feature type="transmembrane region" description="Helical" evidence="1">
    <location>
        <begin position="1282"/>
        <end position="1302"/>
    </location>
</feature>
<dbReference type="SUPFAM" id="SSF51126">
    <property type="entry name" value="Pectin lyase-like"/>
    <property type="match status" value="1"/>
</dbReference>
<dbReference type="InterPro" id="IPR011641">
    <property type="entry name" value="Tyr-kin_ephrin_A/B_rcpt-like"/>
</dbReference>
<feature type="domain" description="Tyrosine-protein kinase ephrin type A/B receptor-like" evidence="3">
    <location>
        <begin position="425"/>
        <end position="464"/>
    </location>
</feature>
<feature type="transmembrane region" description="Helical" evidence="1">
    <location>
        <begin position="1338"/>
        <end position="1357"/>
    </location>
</feature>
<keyword evidence="5" id="KW-1185">Reference proteome</keyword>
<feature type="transmembrane region" description="Helical" evidence="1">
    <location>
        <begin position="1235"/>
        <end position="1258"/>
    </location>
</feature>
<feature type="domain" description="Tyrosine-protein kinase ephrin type A/B receptor-like" evidence="3">
    <location>
        <begin position="507"/>
        <end position="555"/>
    </location>
</feature>
<dbReference type="SMART" id="SM00261">
    <property type="entry name" value="FU"/>
    <property type="match status" value="6"/>
</dbReference>
<name>A0ABQ8YVS9_9EUKA</name>
<dbReference type="PROSITE" id="PS51257">
    <property type="entry name" value="PROKAR_LIPOPROTEIN"/>
    <property type="match status" value="1"/>
</dbReference>
<feature type="domain" description="Tyrosine-protein kinase ephrin type A/B receptor-like" evidence="3">
    <location>
        <begin position="345"/>
        <end position="383"/>
    </location>
</feature>
<gene>
    <name evidence="4" type="ORF">M0813_17435</name>
</gene>
<feature type="chain" id="PRO_5047481175" description="Tyrosine-protein kinase ephrin type A/B receptor-like domain-containing protein" evidence="2">
    <location>
        <begin position="23"/>
        <end position="1533"/>
    </location>
</feature>
<dbReference type="Gene3D" id="2.10.50.10">
    <property type="entry name" value="Tumor Necrosis Factor Receptor, subunit A, domain 2"/>
    <property type="match status" value="10"/>
</dbReference>
<feature type="domain" description="Tyrosine-protein kinase ephrin type A/B receptor-like" evidence="3">
    <location>
        <begin position="598"/>
        <end position="638"/>
    </location>
</feature>
<dbReference type="Proteomes" id="UP001150062">
    <property type="component" value="Unassembled WGS sequence"/>
</dbReference>
<feature type="signal peptide" evidence="2">
    <location>
        <begin position="1"/>
        <end position="22"/>
    </location>
</feature>